<evidence type="ECO:0000256" key="7">
    <source>
        <dbReference type="ARBA" id="ARBA00023157"/>
    </source>
</evidence>
<evidence type="ECO:0000313" key="12">
    <source>
        <dbReference type="Proteomes" id="UP000789405"/>
    </source>
</evidence>
<comment type="similarity">
    <text evidence="1">Belongs to the peptidase A1 family.</text>
</comment>
<dbReference type="GO" id="GO:0006508">
    <property type="term" value="P:proteolysis"/>
    <property type="evidence" value="ECO:0007669"/>
    <property type="project" value="UniProtKB-KW"/>
</dbReference>
<evidence type="ECO:0000256" key="3">
    <source>
        <dbReference type="ARBA" id="ARBA00022729"/>
    </source>
</evidence>
<evidence type="ECO:0000256" key="4">
    <source>
        <dbReference type="ARBA" id="ARBA00022750"/>
    </source>
</evidence>
<dbReference type="InterPro" id="IPR034164">
    <property type="entry name" value="Pepsin-like_dom"/>
</dbReference>
<dbReference type="Gene3D" id="2.40.70.10">
    <property type="entry name" value="Acid Proteases"/>
    <property type="match status" value="2"/>
</dbReference>
<dbReference type="OrthoDB" id="2429549at2759"/>
<dbReference type="InterPro" id="IPR033121">
    <property type="entry name" value="PEPTIDASE_A1"/>
</dbReference>
<dbReference type="Proteomes" id="UP000789405">
    <property type="component" value="Unassembled WGS sequence"/>
</dbReference>
<dbReference type="PANTHER" id="PTHR47966">
    <property type="entry name" value="BETA-SITE APP-CLEAVING ENZYME, ISOFORM A-RELATED"/>
    <property type="match status" value="1"/>
</dbReference>
<dbReference type="InterPro" id="IPR021109">
    <property type="entry name" value="Peptidase_aspartic_dom_sf"/>
</dbReference>
<dbReference type="InterPro" id="IPR001461">
    <property type="entry name" value="Aspartic_peptidase_A1"/>
</dbReference>
<evidence type="ECO:0000256" key="6">
    <source>
        <dbReference type="ARBA" id="ARBA00023145"/>
    </source>
</evidence>
<keyword evidence="4" id="KW-0064">Aspartyl protease</keyword>
<feature type="domain" description="Peptidase A1" evidence="10">
    <location>
        <begin position="72"/>
        <end position="381"/>
    </location>
</feature>
<dbReference type="SUPFAM" id="SSF50630">
    <property type="entry name" value="Acid proteases"/>
    <property type="match status" value="1"/>
</dbReference>
<keyword evidence="2" id="KW-0645">Protease</keyword>
<feature type="active site" evidence="8">
    <location>
        <position position="88"/>
    </location>
</feature>
<protein>
    <submittedName>
        <fullName evidence="11">4391_t:CDS:1</fullName>
    </submittedName>
</protein>
<dbReference type="GO" id="GO:0004190">
    <property type="term" value="F:aspartic-type endopeptidase activity"/>
    <property type="evidence" value="ECO:0007669"/>
    <property type="project" value="UniProtKB-KW"/>
</dbReference>
<accession>A0A9N9ISS3</accession>
<dbReference type="CDD" id="cd05471">
    <property type="entry name" value="pepsin_like"/>
    <property type="match status" value="1"/>
</dbReference>
<evidence type="ECO:0000256" key="9">
    <source>
        <dbReference type="PIRSR" id="PIRSR601461-2"/>
    </source>
</evidence>
<name>A0A9N9ISS3_9GLOM</name>
<gene>
    <name evidence="11" type="ORF">DERYTH_LOCUS16790</name>
</gene>
<evidence type="ECO:0000256" key="8">
    <source>
        <dbReference type="PIRSR" id="PIRSR601461-1"/>
    </source>
</evidence>
<keyword evidence="5" id="KW-0378">Hydrolase</keyword>
<feature type="non-terminal residue" evidence="11">
    <location>
        <position position="1"/>
    </location>
</feature>
<evidence type="ECO:0000313" key="11">
    <source>
        <dbReference type="EMBL" id="CAG8749859.1"/>
    </source>
</evidence>
<reference evidence="11" key="1">
    <citation type="submission" date="2021-06" db="EMBL/GenBank/DDBJ databases">
        <authorList>
            <person name="Kallberg Y."/>
            <person name="Tangrot J."/>
            <person name="Rosling A."/>
        </authorList>
    </citation>
    <scope>NUCLEOTIDE SEQUENCE</scope>
    <source>
        <strain evidence="11">MA453B</strain>
    </source>
</reference>
<feature type="active site" evidence="8">
    <location>
        <position position="278"/>
    </location>
</feature>
<evidence type="ECO:0000256" key="1">
    <source>
        <dbReference type="ARBA" id="ARBA00007447"/>
    </source>
</evidence>
<evidence type="ECO:0000256" key="2">
    <source>
        <dbReference type="ARBA" id="ARBA00022670"/>
    </source>
</evidence>
<organism evidence="11 12">
    <name type="scientific">Dentiscutata erythropus</name>
    <dbReference type="NCBI Taxonomy" id="1348616"/>
    <lineage>
        <taxon>Eukaryota</taxon>
        <taxon>Fungi</taxon>
        <taxon>Fungi incertae sedis</taxon>
        <taxon>Mucoromycota</taxon>
        <taxon>Glomeromycotina</taxon>
        <taxon>Glomeromycetes</taxon>
        <taxon>Diversisporales</taxon>
        <taxon>Gigasporaceae</taxon>
        <taxon>Dentiscutata</taxon>
    </lineage>
</organism>
<dbReference type="Pfam" id="PF00026">
    <property type="entry name" value="Asp"/>
    <property type="match status" value="1"/>
</dbReference>
<comment type="caution">
    <text evidence="11">The sequence shown here is derived from an EMBL/GenBank/DDBJ whole genome shotgun (WGS) entry which is preliminary data.</text>
</comment>
<feature type="non-terminal residue" evidence="11">
    <location>
        <position position="381"/>
    </location>
</feature>
<sequence>AIPITTNSVSLVKHNPKRSSRDVKYYKDYFALKYEPLIRSIHGSDQEVLNKLESAKKRLSQSVSLSVSNSGYCVIIIIGGQKFRVLIDLASSDLWVPSVNCTSLACRKHNRFNENLSETFTFIGTSFDMEYGSSEAGAISGVIVKDNILIGGVESVGQMFGLTLEEGDSFNENTFDGIFGMGFDDNSAEGVVSVFSNMVKQKVVKNPYFGLYLQRSNDKGDTGILTLGDIDTTKFTGNLNYYNVSTVEGEYKHWIIDLDDVSINGNKLNYRERKVIFDTGGFMIFMPPDDAITFFKHINGSSQDSDGLFHVPCNMTDQIAYIFGGINYNIEPSDLIHGPADYDCISVVQYSAEVVVDEYTWIVGDTFLRNVYSVYNIKDFT</sequence>
<dbReference type="AlphaFoldDB" id="A0A9N9ISS3"/>
<keyword evidence="12" id="KW-1185">Reference proteome</keyword>
<dbReference type="PRINTS" id="PR00792">
    <property type="entry name" value="PEPSIN"/>
</dbReference>
<keyword evidence="3" id="KW-0732">Signal</keyword>
<feature type="disulfide bond" evidence="9">
    <location>
        <begin position="101"/>
        <end position="106"/>
    </location>
</feature>
<keyword evidence="7 9" id="KW-1015">Disulfide bond</keyword>
<dbReference type="EMBL" id="CAJVPY010015078">
    <property type="protein sequence ID" value="CAG8749859.1"/>
    <property type="molecule type" value="Genomic_DNA"/>
</dbReference>
<keyword evidence="6" id="KW-0865">Zymogen</keyword>
<proteinExistence type="inferred from homology"/>
<dbReference type="FunFam" id="2.40.70.10:FF:000008">
    <property type="entry name" value="Cathepsin D"/>
    <property type="match status" value="1"/>
</dbReference>
<evidence type="ECO:0000259" key="10">
    <source>
        <dbReference type="PROSITE" id="PS51767"/>
    </source>
</evidence>
<dbReference type="PANTHER" id="PTHR47966:SF75">
    <property type="entry name" value="ENDOPEPTIDASE (CTSD), PUTATIVE (AFU_ORTHOLOGUE AFUA_4G07040)-RELATED"/>
    <property type="match status" value="1"/>
</dbReference>
<evidence type="ECO:0000256" key="5">
    <source>
        <dbReference type="ARBA" id="ARBA00022801"/>
    </source>
</evidence>
<dbReference type="PROSITE" id="PS51767">
    <property type="entry name" value="PEPTIDASE_A1"/>
    <property type="match status" value="1"/>
</dbReference>